<evidence type="ECO:0000313" key="14">
    <source>
        <dbReference type="Proteomes" id="UP001222027"/>
    </source>
</evidence>
<comment type="subcellular location">
    <subcellularLocation>
        <location evidence="2">Secreted</location>
        <location evidence="2">Extracellular space</location>
        <location evidence="2">Apoplast</location>
    </subcellularLocation>
</comment>
<sequence length="576" mass="63402">MGARSGDVTYDGRALIINGTRRLLFSGSIHYPRSPPKKWPYLIAKAKEGGLDYKFRGRLNLVRFIKQVQARGLYVSLRIGPFIESEWKYGGLPFWLHDVPGIVFRSDNEAFKAGACLQTHTISSSINLAIPCQINKGVTEGLFASQGGPIIITQNENEYENVEAAFGGRGPSYVRWAASMAVGLRTGVPWMMCKQSDAPDPVINTCNGMNCGKTFLGPNSPKKPALWTENWTQRFQVYGEDPRPRSAEDIAFAVALFIGKKNGSFVSAGYGERTAEPVQYLNRSQQWEASTEESNIISKASFVAKGLLEQMSTTKDVTDYLWCTTSYNQRSQQDGQITLHVDSLARVLHVLVNGELLGTVHGKNGGEPPVFDKPILLKEGQNNISLLSVMVGLPDSGEKSFAGIQHVRIQGTGNLSRDLTYELWRSVISRSHIMHQPVVSYPKKPLIWYKTRFDAPQGTDPVALNLTNMGKGEVWINGESIGRYWASFKAPSGKPSQSLYHVPRSFLKPSNNLLLLFEEMGGDPRSITVDAISVARVCGHACLGKEKCSIPVSASRFRGVPCPGITKPLLVVAECS</sequence>
<comment type="similarity">
    <text evidence="3">Belongs to the glycosyl hydrolase 35 family.</text>
</comment>
<dbReference type="FunFam" id="2.60.120.260:FF:000050">
    <property type="entry name" value="Beta-galactosidase"/>
    <property type="match status" value="1"/>
</dbReference>
<dbReference type="AlphaFoldDB" id="A0AAV8RM75"/>
<keyword evidence="14" id="KW-1185">Reference proteome</keyword>
<evidence type="ECO:0000256" key="2">
    <source>
        <dbReference type="ARBA" id="ARBA00004271"/>
    </source>
</evidence>
<keyword evidence="8" id="KW-0378">Hydrolase</keyword>
<evidence type="ECO:0000259" key="11">
    <source>
        <dbReference type="Pfam" id="PF01301"/>
    </source>
</evidence>
<evidence type="ECO:0000256" key="6">
    <source>
        <dbReference type="ARBA" id="ARBA00022525"/>
    </source>
</evidence>
<dbReference type="Pfam" id="PF21467">
    <property type="entry name" value="BetaGal_gal-bd"/>
    <property type="match status" value="1"/>
</dbReference>
<name>A0AAV8RM75_ENSVE</name>
<dbReference type="EC" id="3.2.1.23" evidence="4"/>
<dbReference type="InterPro" id="IPR031330">
    <property type="entry name" value="Gly_Hdrlase_35_cat"/>
</dbReference>
<keyword evidence="10" id="KW-0326">Glycosidase</keyword>
<dbReference type="SUPFAM" id="SSF49785">
    <property type="entry name" value="Galactose-binding domain-like"/>
    <property type="match status" value="2"/>
</dbReference>
<accession>A0AAV8RM75</accession>
<evidence type="ECO:0000256" key="3">
    <source>
        <dbReference type="ARBA" id="ARBA00009809"/>
    </source>
</evidence>
<dbReference type="PANTHER" id="PTHR23421">
    <property type="entry name" value="BETA-GALACTOSIDASE RELATED"/>
    <property type="match status" value="1"/>
</dbReference>
<evidence type="ECO:0000256" key="4">
    <source>
        <dbReference type="ARBA" id="ARBA00012756"/>
    </source>
</evidence>
<reference evidence="13 14" key="1">
    <citation type="submission" date="2022-12" db="EMBL/GenBank/DDBJ databases">
        <title>Chromosome-scale assembly of the Ensete ventricosum genome.</title>
        <authorList>
            <person name="Dussert Y."/>
            <person name="Stocks J."/>
            <person name="Wendawek A."/>
            <person name="Woldeyes F."/>
            <person name="Nichols R.A."/>
            <person name="Borrell J.S."/>
        </authorList>
    </citation>
    <scope>NUCLEOTIDE SEQUENCE [LARGE SCALE GENOMIC DNA]</scope>
    <source>
        <strain evidence="14">cv. Maze</strain>
        <tissue evidence="13">Seeds</tissue>
    </source>
</reference>
<dbReference type="PRINTS" id="PR00742">
    <property type="entry name" value="GLHYDRLASE35"/>
</dbReference>
<dbReference type="PROSITE" id="PS01182">
    <property type="entry name" value="GLYCOSYL_HYDROL_F35"/>
    <property type="match status" value="1"/>
</dbReference>
<dbReference type="GO" id="GO:0005975">
    <property type="term" value="P:carbohydrate metabolic process"/>
    <property type="evidence" value="ECO:0007669"/>
    <property type="project" value="InterPro"/>
</dbReference>
<feature type="domain" description="Glycoside hydrolase 35 catalytic" evidence="11">
    <location>
        <begin position="15"/>
        <end position="261"/>
    </location>
</feature>
<gene>
    <name evidence="13" type="ORF">OPV22_000041</name>
</gene>
<dbReference type="GO" id="GO:0004565">
    <property type="term" value="F:beta-galactosidase activity"/>
    <property type="evidence" value="ECO:0007669"/>
    <property type="project" value="UniProtKB-EC"/>
</dbReference>
<evidence type="ECO:0000313" key="13">
    <source>
        <dbReference type="EMBL" id="KAJ8509607.1"/>
    </source>
</evidence>
<dbReference type="InterPro" id="IPR001944">
    <property type="entry name" value="Glycoside_Hdrlase_35"/>
</dbReference>
<dbReference type="EMBL" id="JAQQAF010000001">
    <property type="protein sequence ID" value="KAJ8509607.1"/>
    <property type="molecule type" value="Genomic_DNA"/>
</dbReference>
<evidence type="ECO:0000256" key="8">
    <source>
        <dbReference type="ARBA" id="ARBA00022801"/>
    </source>
</evidence>
<dbReference type="Pfam" id="PF01301">
    <property type="entry name" value="Glyco_hydro_35"/>
    <property type="match status" value="1"/>
</dbReference>
<keyword evidence="7" id="KW-0732">Signal</keyword>
<dbReference type="InterPro" id="IPR017853">
    <property type="entry name" value="GH"/>
</dbReference>
<dbReference type="SUPFAM" id="SSF51445">
    <property type="entry name" value="(Trans)glycosidases"/>
    <property type="match status" value="1"/>
</dbReference>
<dbReference type="InterPro" id="IPR019801">
    <property type="entry name" value="Glyco_hydro_35_CS"/>
</dbReference>
<dbReference type="FunFam" id="3.20.20.80:FF:000006">
    <property type="entry name" value="Beta-galactosidase"/>
    <property type="match status" value="1"/>
</dbReference>
<dbReference type="GO" id="GO:0048046">
    <property type="term" value="C:apoplast"/>
    <property type="evidence" value="ECO:0007669"/>
    <property type="project" value="UniProtKB-SubCell"/>
</dbReference>
<dbReference type="InterPro" id="IPR048913">
    <property type="entry name" value="BetaGal_gal-bd"/>
</dbReference>
<comment type="caution">
    <text evidence="13">The sequence shown here is derived from an EMBL/GenBank/DDBJ whole genome shotgun (WGS) entry which is preliminary data.</text>
</comment>
<keyword evidence="9" id="KW-0325">Glycoprotein</keyword>
<keyword evidence="6" id="KW-0964">Secreted</keyword>
<dbReference type="InterPro" id="IPR008979">
    <property type="entry name" value="Galactose-bd-like_sf"/>
</dbReference>
<organism evidence="13 14">
    <name type="scientific">Ensete ventricosum</name>
    <name type="common">Abyssinian banana</name>
    <name type="synonym">Musa ensete</name>
    <dbReference type="NCBI Taxonomy" id="4639"/>
    <lineage>
        <taxon>Eukaryota</taxon>
        <taxon>Viridiplantae</taxon>
        <taxon>Streptophyta</taxon>
        <taxon>Embryophyta</taxon>
        <taxon>Tracheophyta</taxon>
        <taxon>Spermatophyta</taxon>
        <taxon>Magnoliopsida</taxon>
        <taxon>Liliopsida</taxon>
        <taxon>Zingiberales</taxon>
        <taxon>Musaceae</taxon>
        <taxon>Ensete</taxon>
    </lineage>
</organism>
<feature type="domain" description="Beta-galactosidase galactose-binding" evidence="12">
    <location>
        <begin position="446"/>
        <end position="512"/>
    </location>
</feature>
<evidence type="ECO:0000256" key="9">
    <source>
        <dbReference type="ARBA" id="ARBA00023180"/>
    </source>
</evidence>
<protein>
    <recommendedName>
        <fullName evidence="4">beta-galactosidase</fullName>
        <ecNumber evidence="4">3.2.1.23</ecNumber>
    </recommendedName>
</protein>
<proteinExistence type="inferred from homology"/>
<evidence type="ECO:0000256" key="5">
    <source>
        <dbReference type="ARBA" id="ARBA00022523"/>
    </source>
</evidence>
<evidence type="ECO:0000256" key="10">
    <source>
        <dbReference type="ARBA" id="ARBA00023295"/>
    </source>
</evidence>
<dbReference type="Gene3D" id="2.60.120.260">
    <property type="entry name" value="Galactose-binding domain-like"/>
    <property type="match status" value="1"/>
</dbReference>
<evidence type="ECO:0000256" key="1">
    <source>
        <dbReference type="ARBA" id="ARBA00001412"/>
    </source>
</evidence>
<evidence type="ECO:0000259" key="12">
    <source>
        <dbReference type="Pfam" id="PF21467"/>
    </source>
</evidence>
<dbReference type="Proteomes" id="UP001222027">
    <property type="component" value="Unassembled WGS sequence"/>
</dbReference>
<keyword evidence="5" id="KW-0052">Apoplast</keyword>
<evidence type="ECO:0000256" key="7">
    <source>
        <dbReference type="ARBA" id="ARBA00022729"/>
    </source>
</evidence>
<comment type="catalytic activity">
    <reaction evidence="1">
        <text>Hydrolysis of terminal non-reducing beta-D-galactose residues in beta-D-galactosides.</text>
        <dbReference type="EC" id="3.2.1.23"/>
    </reaction>
</comment>
<dbReference type="Gene3D" id="3.20.20.80">
    <property type="entry name" value="Glycosidases"/>
    <property type="match status" value="1"/>
</dbReference>